<comment type="caution">
    <text evidence="1">The sequence shown here is derived from an EMBL/GenBank/DDBJ whole genome shotgun (WGS) entry which is preliminary data.</text>
</comment>
<sequence>MPQAPFDNTCLTALVGISAAGSDCFPLPPDPEAAAALTASATGFYLDQVEGLSFRVSNGNPKSDLYARLRRARELAALRIRTALQGRAALGAARYERRGVLGKPGNGQALPALTLARLTLQTVVRDFGAYRISTVRLDATATVAAVPLLLDGQPVGTLTSTNAPAQAVAGILIPLDGQPHTLEALLPEGVRPLDTKLFCPPCSGGGPWGQSVAASLSGITTATSSFGFTLSVAEECTAPGAADGLCYAVSEYPELQLYVAQALLYQAAELMVVDLLADASVSRYTMLEPKTLPALGARYADLVQQHLRWLTSAAGLGRVQHPCFVCTPSGWHPTTTVTR</sequence>
<name>A0A1G1SQD4_9BACT</name>
<reference evidence="1 2" key="1">
    <citation type="submission" date="2016-08" db="EMBL/GenBank/DDBJ databases">
        <title>Hymenobacter coccineus sp. nov., Hymenobacter lapidarius sp. nov. and Hymenobacter glacialis sp. nov., isolated from Antarctic soil.</title>
        <authorList>
            <person name="Sedlacek I."/>
            <person name="Kralova S."/>
            <person name="Kyrova K."/>
            <person name="Maslanova I."/>
            <person name="Stankova E."/>
            <person name="Vrbovska V."/>
            <person name="Nemec M."/>
            <person name="Bartak M."/>
            <person name="Svec P."/>
            <person name="Busse H.-J."/>
            <person name="Pantucek R."/>
        </authorList>
    </citation>
    <scope>NUCLEOTIDE SEQUENCE [LARGE SCALE GENOMIC DNA]</scope>
    <source>
        <strain evidence="1 2">CCM 8643</strain>
    </source>
</reference>
<keyword evidence="2" id="KW-1185">Reference proteome</keyword>
<dbReference type="Proteomes" id="UP000176294">
    <property type="component" value="Unassembled WGS sequence"/>
</dbReference>
<dbReference type="AlphaFoldDB" id="A0A1G1SQD4"/>
<proteinExistence type="predicted"/>
<dbReference type="EMBL" id="MDZB01000175">
    <property type="protein sequence ID" value="OGX80829.1"/>
    <property type="molecule type" value="Genomic_DNA"/>
</dbReference>
<dbReference type="RefSeq" id="WP_070730992.1">
    <property type="nucleotide sequence ID" value="NZ_MDZB01000175.1"/>
</dbReference>
<evidence type="ECO:0000313" key="2">
    <source>
        <dbReference type="Proteomes" id="UP000176294"/>
    </source>
</evidence>
<protein>
    <submittedName>
        <fullName evidence="1">Uncharacterized protein</fullName>
    </submittedName>
</protein>
<accession>A0A1G1SQD4</accession>
<gene>
    <name evidence="1" type="ORF">BEN47_06115</name>
</gene>
<dbReference type="STRING" id="1908237.BEN47_06115"/>
<organism evidence="1 2">
    <name type="scientific">Hymenobacter lapidarius</name>
    <dbReference type="NCBI Taxonomy" id="1908237"/>
    <lineage>
        <taxon>Bacteria</taxon>
        <taxon>Pseudomonadati</taxon>
        <taxon>Bacteroidota</taxon>
        <taxon>Cytophagia</taxon>
        <taxon>Cytophagales</taxon>
        <taxon>Hymenobacteraceae</taxon>
        <taxon>Hymenobacter</taxon>
    </lineage>
</organism>
<evidence type="ECO:0000313" key="1">
    <source>
        <dbReference type="EMBL" id="OGX80829.1"/>
    </source>
</evidence>